<dbReference type="HOGENOM" id="CLU_019619_1_0_1"/>
<evidence type="ECO:0000313" key="7">
    <source>
        <dbReference type="EMBL" id="KGG51375.1"/>
    </source>
</evidence>
<dbReference type="GO" id="GO:0000466">
    <property type="term" value="P:maturation of 5.8S rRNA from tricistronic rRNA transcript (SSU-rRNA, 5.8S rRNA, LSU-rRNA)"/>
    <property type="evidence" value="ECO:0007669"/>
    <property type="project" value="UniProtKB-UniRule"/>
</dbReference>
<dbReference type="AlphaFoldDB" id="A0A098VR36"/>
<sequence>MCILKGIYPRDPKHKSKLAAGSSSLNKTYYHMKDIKHLVNDPLLSTLRKSKIFRKKIRHFHARGEWETARRYERLHKPDIPFSDIIRSRYPTFIDALKDLDDALTHVALFASLPQNAVTFLDASILRSCYRLLGEFSRYVMETHSLRKVFISIKGTYLQAEIHGETITWVVPHAFTLEIPRDVDIKVMATFLELYHSFVSFVNFKLLKEIGWGYPTTIADEDCDSNSSTGFLSISNPHAKGSIAETNFPAMSPKLSEDIIDQFHETDQVEDGEQPKAASTNEESIATSLIHQSEEKKILSTLFSNFVFFLSREVPFDVLVLCVASFGGRVGWNHGPGSPFAENDTRITHHVVDRPVLTNMFGGRKYVQPQWIFDSINSKKLLSEDLYGPTVTSLPPHLSPFADASGNDDENEQDQDAVARAYREADESDKEEDQSHELALSMMSKKKKKLYEAMQRGIRNKKTENDRLSARRRQIAGGNPPPC</sequence>
<feature type="region of interest" description="Disordered" evidence="5">
    <location>
        <begin position="397"/>
        <end position="483"/>
    </location>
</feature>
<evidence type="ECO:0000256" key="1">
    <source>
        <dbReference type="ARBA" id="ARBA00022517"/>
    </source>
</evidence>
<dbReference type="Gene3D" id="3.40.50.10190">
    <property type="entry name" value="BRCT domain"/>
    <property type="match status" value="1"/>
</dbReference>
<comment type="subcellular location">
    <subcellularLocation>
        <location evidence="4">Nucleus</location>
        <location evidence="4">Nucleolus</location>
    </subcellularLocation>
    <subcellularLocation>
        <location evidence="4">Nucleus</location>
        <location evidence="4">Nucleoplasm</location>
    </subcellularLocation>
</comment>
<dbReference type="RefSeq" id="XP_013237802.1">
    <property type="nucleotide sequence ID" value="XM_013382348.1"/>
</dbReference>
<comment type="similarity">
    <text evidence="4">Belongs to the pescadillo family.</text>
</comment>
<reference evidence="7 8" key="1">
    <citation type="submission" date="2014-04" db="EMBL/GenBank/DDBJ databases">
        <title>A new species of microsporidia sheds light on the evolution of extreme parasitism.</title>
        <authorList>
            <person name="Haag K.L."/>
            <person name="James T.Y."/>
            <person name="Larsson R."/>
            <person name="Schaer T.M."/>
            <person name="Refardt D."/>
            <person name="Pombert J.-F."/>
            <person name="Ebert D."/>
        </authorList>
    </citation>
    <scope>NUCLEOTIDE SEQUENCE [LARGE SCALE GENOMIC DNA]</scope>
    <source>
        <strain evidence="7 8">UGP3</strain>
        <tissue evidence="7">Spores</tissue>
    </source>
</reference>
<dbReference type="GO" id="GO:0070545">
    <property type="term" value="C:PeBoW complex"/>
    <property type="evidence" value="ECO:0007669"/>
    <property type="project" value="TreeGrafter"/>
</dbReference>
<keyword evidence="1 4" id="KW-0690">Ribosome biogenesis</keyword>
<keyword evidence="2 4" id="KW-0698">rRNA processing</keyword>
<dbReference type="VEuPathDB" id="MicrosporidiaDB:DI09_37p120"/>
<dbReference type="PROSITE" id="PS50172">
    <property type="entry name" value="BRCT"/>
    <property type="match status" value="1"/>
</dbReference>
<feature type="compositionally biased region" description="Acidic residues" evidence="5">
    <location>
        <begin position="406"/>
        <end position="415"/>
    </location>
</feature>
<dbReference type="GeneID" id="25259732"/>
<dbReference type="GO" id="GO:0043021">
    <property type="term" value="F:ribonucleoprotein complex binding"/>
    <property type="evidence" value="ECO:0007669"/>
    <property type="project" value="UniProtKB-UniRule"/>
</dbReference>
<name>A0A098VR36_9MICR</name>
<evidence type="ECO:0000259" key="6">
    <source>
        <dbReference type="PROSITE" id="PS50172"/>
    </source>
</evidence>
<organism evidence="7 8">
    <name type="scientific">Mitosporidium daphniae</name>
    <dbReference type="NCBI Taxonomy" id="1485682"/>
    <lineage>
        <taxon>Eukaryota</taxon>
        <taxon>Fungi</taxon>
        <taxon>Fungi incertae sedis</taxon>
        <taxon>Microsporidia</taxon>
        <taxon>Mitosporidium</taxon>
    </lineage>
</organism>
<dbReference type="InterPro" id="IPR010613">
    <property type="entry name" value="PES"/>
</dbReference>
<proteinExistence type="inferred from homology"/>
<evidence type="ECO:0000256" key="4">
    <source>
        <dbReference type="HAMAP-Rule" id="MF_03028"/>
    </source>
</evidence>
<dbReference type="InterPro" id="IPR036420">
    <property type="entry name" value="BRCT_dom_sf"/>
</dbReference>
<evidence type="ECO:0000256" key="2">
    <source>
        <dbReference type="ARBA" id="ARBA00022552"/>
    </source>
</evidence>
<dbReference type="HAMAP" id="MF_03028">
    <property type="entry name" value="Pescadillo"/>
    <property type="match status" value="1"/>
</dbReference>
<dbReference type="GO" id="GO:0005654">
    <property type="term" value="C:nucleoplasm"/>
    <property type="evidence" value="ECO:0007669"/>
    <property type="project" value="UniProtKB-SubCell"/>
</dbReference>
<dbReference type="GO" id="GO:0003723">
    <property type="term" value="F:RNA binding"/>
    <property type="evidence" value="ECO:0007669"/>
    <property type="project" value="TreeGrafter"/>
</dbReference>
<feature type="domain" description="BRCT" evidence="6">
    <location>
        <begin position="298"/>
        <end position="389"/>
    </location>
</feature>
<protein>
    <recommendedName>
        <fullName evidence="4">Pescadillo homolog</fullName>
    </recommendedName>
    <alternativeName>
        <fullName evidence="4">Nucleolar protein 7 homolog</fullName>
    </alternativeName>
</protein>
<accession>A0A098VR36</accession>
<dbReference type="PANTHER" id="PTHR12221">
    <property type="entry name" value="PESCADILLO - RELATED"/>
    <property type="match status" value="1"/>
</dbReference>
<dbReference type="GO" id="GO:0000463">
    <property type="term" value="P:maturation of LSU-rRNA from tricistronic rRNA transcript (SSU-rRNA, 5.8S rRNA, LSU-rRNA)"/>
    <property type="evidence" value="ECO:0007669"/>
    <property type="project" value="UniProtKB-UniRule"/>
</dbReference>
<gene>
    <name evidence="4" type="primary">NOP7</name>
    <name evidence="7" type="ORF">DI09_37p120</name>
</gene>
<dbReference type="CDD" id="cd17709">
    <property type="entry name" value="BRCT_pescadillo_like"/>
    <property type="match status" value="1"/>
</dbReference>
<evidence type="ECO:0000256" key="3">
    <source>
        <dbReference type="ARBA" id="ARBA00023242"/>
    </source>
</evidence>
<evidence type="ECO:0000256" key="5">
    <source>
        <dbReference type="SAM" id="MobiDB-lite"/>
    </source>
</evidence>
<comment type="function">
    <text evidence="4">Component of the NOP7 complex, which is required for maturation of the 25S and 5.8S ribosomal RNAs and formation of the 60S ribosome.</text>
</comment>
<comment type="subunit">
    <text evidence="4">Component of the NOP7 complex, composed of ERB1, NOP7 and YTM1. Within the NOP7 complex ERB1 appears to interact directly with NOP7 and YTM1. The NOP7 complex also associates with the 66S pre-ribosome.</text>
</comment>
<dbReference type="InterPro" id="IPR001357">
    <property type="entry name" value="BRCT_dom"/>
</dbReference>
<dbReference type="EMBL" id="JMKJ01000310">
    <property type="protein sequence ID" value="KGG51375.1"/>
    <property type="molecule type" value="Genomic_DNA"/>
</dbReference>
<keyword evidence="3 4" id="KW-0539">Nucleus</keyword>
<keyword evidence="8" id="KW-1185">Reference proteome</keyword>
<dbReference type="Proteomes" id="UP000029725">
    <property type="component" value="Unassembled WGS sequence"/>
</dbReference>
<dbReference type="GO" id="GO:0030687">
    <property type="term" value="C:preribosome, large subunit precursor"/>
    <property type="evidence" value="ECO:0007669"/>
    <property type="project" value="UniProtKB-UniRule"/>
</dbReference>
<comment type="caution">
    <text evidence="7">The sequence shown here is derived from an EMBL/GenBank/DDBJ whole genome shotgun (WGS) entry which is preliminary data.</text>
</comment>
<dbReference type="Pfam" id="PF06732">
    <property type="entry name" value="Pescadillo_N"/>
    <property type="match status" value="1"/>
</dbReference>
<dbReference type="SUPFAM" id="SSF52113">
    <property type="entry name" value="BRCT domain"/>
    <property type="match status" value="1"/>
</dbReference>
<dbReference type="PANTHER" id="PTHR12221:SF6">
    <property type="entry name" value="PESCADILLO HOMOLOG"/>
    <property type="match status" value="1"/>
</dbReference>
<evidence type="ECO:0000313" key="8">
    <source>
        <dbReference type="Proteomes" id="UP000029725"/>
    </source>
</evidence>
<dbReference type="OrthoDB" id="10264910at2759"/>